<name>A0ABS5QIB2_9PROT</name>
<dbReference type="Gene3D" id="3.40.710.10">
    <property type="entry name" value="DD-peptidase/beta-lactamase superfamily"/>
    <property type="match status" value="1"/>
</dbReference>
<evidence type="ECO:0000313" key="5">
    <source>
        <dbReference type="Proteomes" id="UP000766336"/>
    </source>
</evidence>
<feature type="chain" id="PRO_5045993108" evidence="2">
    <location>
        <begin position="25"/>
        <end position="325"/>
    </location>
</feature>
<dbReference type="InterPro" id="IPR000871">
    <property type="entry name" value="Beta-lactam_class-A"/>
</dbReference>
<dbReference type="InterPro" id="IPR045155">
    <property type="entry name" value="Beta-lactam_cat"/>
</dbReference>
<reference evidence="4 5" key="1">
    <citation type="submission" date="2021-05" db="EMBL/GenBank/DDBJ databases">
        <title>Roseococcus sp. XZZS9, whole genome shotgun sequencing project.</title>
        <authorList>
            <person name="Zhao G."/>
            <person name="Shen L."/>
        </authorList>
    </citation>
    <scope>NUCLEOTIDE SEQUENCE [LARGE SCALE GENOMIC DNA]</scope>
    <source>
        <strain evidence="4 5">XZZS9</strain>
    </source>
</reference>
<dbReference type="Pfam" id="PF13354">
    <property type="entry name" value="Beta-lactamase2"/>
    <property type="match status" value="1"/>
</dbReference>
<dbReference type="PANTHER" id="PTHR35333:SF5">
    <property type="entry name" value="CONSERVED LIPOPROTEIN LPQF-RELATED"/>
    <property type="match status" value="1"/>
</dbReference>
<dbReference type="Proteomes" id="UP000766336">
    <property type="component" value="Unassembled WGS sequence"/>
</dbReference>
<dbReference type="SUPFAM" id="SSF56601">
    <property type="entry name" value="beta-lactamase/transpeptidase-like"/>
    <property type="match status" value="1"/>
</dbReference>
<keyword evidence="4" id="KW-0378">Hydrolase</keyword>
<dbReference type="EMBL" id="JAHCDA010000005">
    <property type="protein sequence ID" value="MBS7813434.1"/>
    <property type="molecule type" value="Genomic_DNA"/>
</dbReference>
<keyword evidence="5" id="KW-1185">Reference proteome</keyword>
<dbReference type="RefSeq" id="WP_213672141.1">
    <property type="nucleotide sequence ID" value="NZ_JAHCDA010000005.1"/>
</dbReference>
<evidence type="ECO:0000256" key="1">
    <source>
        <dbReference type="ARBA" id="ARBA00001526"/>
    </source>
</evidence>
<feature type="domain" description="Beta-lactamase class A catalytic" evidence="3">
    <location>
        <begin position="51"/>
        <end position="225"/>
    </location>
</feature>
<evidence type="ECO:0000256" key="2">
    <source>
        <dbReference type="SAM" id="SignalP"/>
    </source>
</evidence>
<sequence>MPITIRRRRAFLATPLLLPAGALAQGVPVNATEEAMTAFAALPGTVSAALAVDDPSGAWQLGHHPDRPLFVGSVLKTFILAAYLLKVQDAGLTLAEPLAVNDEVRSLVSPVLGELTGRMPARSVLEAMIAHSDNTATDIALKKIGVEAVREAIARVPLNGVRLAASTRRMFSYLAGAAPGQDLGWSGMEAVNADRLPGPARGIMGEGETMVAPASTMVAWYRHVLSGRFFTSEAALSEFRRISAMADALNIIVPPGIAAYGKGGSIVWNGENALSVAGQMVVRGVPASFCFSYNWPGGPESVAPATEAMIPAVRAVLRAVATRIG</sequence>
<evidence type="ECO:0000259" key="3">
    <source>
        <dbReference type="Pfam" id="PF13354"/>
    </source>
</evidence>
<keyword evidence="2" id="KW-0732">Signal</keyword>
<dbReference type="GO" id="GO:0016787">
    <property type="term" value="F:hydrolase activity"/>
    <property type="evidence" value="ECO:0007669"/>
    <property type="project" value="UniProtKB-KW"/>
</dbReference>
<evidence type="ECO:0000313" key="4">
    <source>
        <dbReference type="EMBL" id="MBS7813434.1"/>
    </source>
</evidence>
<proteinExistence type="predicted"/>
<comment type="caution">
    <text evidence="4">The sequence shown here is derived from an EMBL/GenBank/DDBJ whole genome shotgun (WGS) entry which is preliminary data.</text>
</comment>
<organism evidence="4 5">
    <name type="scientific">Roseococcus pinisoli</name>
    <dbReference type="NCBI Taxonomy" id="2835040"/>
    <lineage>
        <taxon>Bacteria</taxon>
        <taxon>Pseudomonadati</taxon>
        <taxon>Pseudomonadota</taxon>
        <taxon>Alphaproteobacteria</taxon>
        <taxon>Acetobacterales</taxon>
        <taxon>Roseomonadaceae</taxon>
        <taxon>Roseococcus</taxon>
    </lineage>
</organism>
<accession>A0ABS5QIB2</accession>
<feature type="signal peptide" evidence="2">
    <location>
        <begin position="1"/>
        <end position="24"/>
    </location>
</feature>
<dbReference type="PANTHER" id="PTHR35333">
    <property type="entry name" value="BETA-LACTAMASE"/>
    <property type="match status" value="1"/>
</dbReference>
<protein>
    <submittedName>
        <fullName evidence="4">Serine hydrolase</fullName>
    </submittedName>
</protein>
<comment type="catalytic activity">
    <reaction evidence="1">
        <text>a beta-lactam + H2O = a substituted beta-amino acid</text>
        <dbReference type="Rhea" id="RHEA:20401"/>
        <dbReference type="ChEBI" id="CHEBI:15377"/>
        <dbReference type="ChEBI" id="CHEBI:35627"/>
        <dbReference type="ChEBI" id="CHEBI:140347"/>
        <dbReference type="EC" id="3.5.2.6"/>
    </reaction>
</comment>
<dbReference type="InterPro" id="IPR012338">
    <property type="entry name" value="Beta-lactam/transpept-like"/>
</dbReference>
<gene>
    <name evidence="4" type="ORF">KHU32_21015</name>
</gene>